<comment type="similarity">
    <text evidence="5">Belongs to the TAF10 family.</text>
</comment>
<comment type="subcellular location">
    <subcellularLocation>
        <location evidence="1">Nucleus</location>
    </subcellularLocation>
</comment>
<feature type="region of interest" description="Disordered" evidence="6">
    <location>
        <begin position="73"/>
        <end position="94"/>
    </location>
</feature>
<dbReference type="Pfam" id="PF03540">
    <property type="entry name" value="TAF10"/>
    <property type="match status" value="1"/>
</dbReference>
<evidence type="ECO:0000313" key="9">
    <source>
        <dbReference type="RefSeq" id="XP_047738225.1"/>
    </source>
</evidence>
<name>A0A8B7P381_HYAAZ</name>
<evidence type="ECO:0000313" key="7">
    <source>
        <dbReference type="Proteomes" id="UP000694843"/>
    </source>
</evidence>
<organism evidence="7 8">
    <name type="scientific">Hyalella azteca</name>
    <name type="common">Amphipod</name>
    <dbReference type="NCBI Taxonomy" id="294128"/>
    <lineage>
        <taxon>Eukaryota</taxon>
        <taxon>Metazoa</taxon>
        <taxon>Ecdysozoa</taxon>
        <taxon>Arthropoda</taxon>
        <taxon>Crustacea</taxon>
        <taxon>Multicrustacea</taxon>
        <taxon>Malacostraca</taxon>
        <taxon>Eumalacostraca</taxon>
        <taxon>Peracarida</taxon>
        <taxon>Amphipoda</taxon>
        <taxon>Senticaudata</taxon>
        <taxon>Talitrida</taxon>
        <taxon>Talitroidea</taxon>
        <taxon>Hyalellidae</taxon>
        <taxon>Hyalella</taxon>
    </lineage>
</organism>
<keyword evidence="7" id="KW-1185">Reference proteome</keyword>
<dbReference type="Proteomes" id="UP000694843">
    <property type="component" value="Unplaced"/>
</dbReference>
<dbReference type="PANTHER" id="PTHR21242">
    <property type="entry name" value="TRANSCRIPTION INITIATION FACTOR TFIID SUBUNIT 10"/>
    <property type="match status" value="1"/>
</dbReference>
<dbReference type="GeneID" id="108676852"/>
<sequence length="127" mass="13477">MAQGTRGSAAPLSDLLMQLEDYNPTIPDAVTSYYLNTAGFEASDARLVRLISLAAQKFISDIANDALQHCRMRSHQQGGGKQGSAGGGAAGAGKVAGKDKRYTLTMDDLAPVLAEYGVTVKKPHYYL</sequence>
<dbReference type="GO" id="GO:1990841">
    <property type="term" value="F:promoter-specific chromatin binding"/>
    <property type="evidence" value="ECO:0007669"/>
    <property type="project" value="TreeGrafter"/>
</dbReference>
<dbReference type="GO" id="GO:0006367">
    <property type="term" value="P:transcription initiation at RNA polymerase II promoter"/>
    <property type="evidence" value="ECO:0007669"/>
    <property type="project" value="TreeGrafter"/>
</dbReference>
<dbReference type="RefSeq" id="XP_018020493.2">
    <property type="nucleotide sequence ID" value="XM_018165004.2"/>
</dbReference>
<accession>A0A8B7P381</accession>
<dbReference type="PIRSF" id="PIRSF017246">
    <property type="entry name" value="TFIID_TAF10"/>
    <property type="match status" value="1"/>
</dbReference>
<evidence type="ECO:0000256" key="2">
    <source>
        <dbReference type="ARBA" id="ARBA00023015"/>
    </source>
</evidence>
<keyword evidence="2" id="KW-0805">Transcription regulation</keyword>
<evidence type="ECO:0000313" key="8">
    <source>
        <dbReference type="RefSeq" id="XP_018020493.2"/>
    </source>
</evidence>
<dbReference type="InterPro" id="IPR003923">
    <property type="entry name" value="TAF10"/>
</dbReference>
<dbReference type="KEGG" id="hazt:108676852"/>
<evidence type="ECO:0000256" key="6">
    <source>
        <dbReference type="SAM" id="MobiDB-lite"/>
    </source>
</evidence>
<dbReference type="GO" id="GO:0000124">
    <property type="term" value="C:SAGA complex"/>
    <property type="evidence" value="ECO:0007669"/>
    <property type="project" value="TreeGrafter"/>
</dbReference>
<keyword evidence="3" id="KW-0804">Transcription</keyword>
<dbReference type="OrthoDB" id="154356at2759"/>
<gene>
    <name evidence="8 9" type="primary">LOC108676852</name>
</gene>
<dbReference type="PANTHER" id="PTHR21242:SF0">
    <property type="entry name" value="TRANSCRIPTION INITIATION FACTOR TFIID SUBUNIT 10"/>
    <property type="match status" value="1"/>
</dbReference>
<dbReference type="AlphaFoldDB" id="A0A8B7P381"/>
<dbReference type="GO" id="GO:0005669">
    <property type="term" value="C:transcription factor TFIID complex"/>
    <property type="evidence" value="ECO:0007669"/>
    <property type="project" value="TreeGrafter"/>
</dbReference>
<dbReference type="RefSeq" id="XP_047738225.1">
    <property type="nucleotide sequence ID" value="XM_047882269.1"/>
</dbReference>
<proteinExistence type="inferred from homology"/>
<dbReference type="PRINTS" id="PR01443">
    <property type="entry name" value="TFIID30KDSUB"/>
</dbReference>
<feature type="compositionally biased region" description="Gly residues" evidence="6">
    <location>
        <begin position="77"/>
        <end position="91"/>
    </location>
</feature>
<evidence type="ECO:0000256" key="1">
    <source>
        <dbReference type="ARBA" id="ARBA00004123"/>
    </source>
</evidence>
<evidence type="ECO:0000256" key="3">
    <source>
        <dbReference type="ARBA" id="ARBA00023163"/>
    </source>
</evidence>
<evidence type="ECO:0000256" key="4">
    <source>
        <dbReference type="ARBA" id="ARBA00023242"/>
    </source>
</evidence>
<keyword evidence="4" id="KW-0539">Nucleus</keyword>
<evidence type="ECO:0000256" key="5">
    <source>
        <dbReference type="ARBA" id="ARBA00025730"/>
    </source>
</evidence>
<dbReference type="CDD" id="cd07982">
    <property type="entry name" value="HFD_TAF10"/>
    <property type="match status" value="1"/>
</dbReference>
<dbReference type="GO" id="GO:0016251">
    <property type="term" value="F:RNA polymerase II general transcription initiation factor activity"/>
    <property type="evidence" value="ECO:0007669"/>
    <property type="project" value="TreeGrafter"/>
</dbReference>
<reference evidence="8 9" key="1">
    <citation type="submission" date="2025-04" db="UniProtKB">
        <authorList>
            <consortium name="RefSeq"/>
        </authorList>
    </citation>
    <scope>IDENTIFICATION</scope>
    <source>
        <tissue evidence="8 9">Whole organism</tissue>
    </source>
</reference>
<protein>
    <submittedName>
        <fullName evidence="8 9">Transcription initiation factor TFIID subunit 10-like</fullName>
    </submittedName>
</protein>
<dbReference type="OMA" id="GFECDDV"/>